<evidence type="ECO:0000313" key="1">
    <source>
        <dbReference type="EMBL" id="CAK5095037.1"/>
    </source>
</evidence>
<name>A0ACB1ANS7_MELEN</name>
<proteinExistence type="predicted"/>
<reference evidence="1" key="1">
    <citation type="submission" date="2023-11" db="EMBL/GenBank/DDBJ databases">
        <authorList>
            <person name="Poullet M."/>
        </authorList>
    </citation>
    <scope>NUCLEOTIDE SEQUENCE</scope>
    <source>
        <strain evidence="1">E1834</strain>
    </source>
</reference>
<gene>
    <name evidence="1" type="ORF">MENTE1834_LOCUS40818</name>
</gene>
<dbReference type="Proteomes" id="UP001497535">
    <property type="component" value="Unassembled WGS sequence"/>
</dbReference>
<sequence>MKFFKFPGPACCLHGWFGLEMFFKNDGAMVEQLCLVGGGVVWQVRLRPCADLVAVNHLHQFALRPSSTVMCATWLVQYGQWTWRIWTRIWLVKRCGARQQWWLKLVANMVFNNMLGTFQPFLKIKKFAKNAHASPAFLTLVFFVVLVLCLIFLFTIF</sequence>
<keyword evidence="2" id="KW-1185">Reference proteome</keyword>
<accession>A0ACB1ANS7</accession>
<dbReference type="EMBL" id="CAVMJV010000097">
    <property type="protein sequence ID" value="CAK5095037.1"/>
    <property type="molecule type" value="Genomic_DNA"/>
</dbReference>
<comment type="caution">
    <text evidence="1">The sequence shown here is derived from an EMBL/GenBank/DDBJ whole genome shotgun (WGS) entry which is preliminary data.</text>
</comment>
<evidence type="ECO:0000313" key="2">
    <source>
        <dbReference type="Proteomes" id="UP001497535"/>
    </source>
</evidence>
<protein>
    <submittedName>
        <fullName evidence="1">Uncharacterized protein</fullName>
    </submittedName>
</protein>
<organism evidence="1 2">
    <name type="scientific">Meloidogyne enterolobii</name>
    <name type="common">Root-knot nematode worm</name>
    <name type="synonym">Meloidogyne mayaguensis</name>
    <dbReference type="NCBI Taxonomy" id="390850"/>
    <lineage>
        <taxon>Eukaryota</taxon>
        <taxon>Metazoa</taxon>
        <taxon>Ecdysozoa</taxon>
        <taxon>Nematoda</taxon>
        <taxon>Chromadorea</taxon>
        <taxon>Rhabditida</taxon>
        <taxon>Tylenchina</taxon>
        <taxon>Tylenchomorpha</taxon>
        <taxon>Tylenchoidea</taxon>
        <taxon>Meloidogynidae</taxon>
        <taxon>Meloidogyninae</taxon>
        <taxon>Meloidogyne</taxon>
    </lineage>
</organism>